<dbReference type="Proteomes" id="UP000789405">
    <property type="component" value="Unassembled WGS sequence"/>
</dbReference>
<dbReference type="EMBL" id="CAJVPY010011230">
    <property type="protein sequence ID" value="CAG8725283.1"/>
    <property type="molecule type" value="Genomic_DNA"/>
</dbReference>
<evidence type="ECO:0000313" key="3">
    <source>
        <dbReference type="Proteomes" id="UP000789405"/>
    </source>
</evidence>
<keyword evidence="1" id="KW-0732">Signal</keyword>
<organism evidence="2 3">
    <name type="scientific">Dentiscutata erythropus</name>
    <dbReference type="NCBI Taxonomy" id="1348616"/>
    <lineage>
        <taxon>Eukaryota</taxon>
        <taxon>Fungi</taxon>
        <taxon>Fungi incertae sedis</taxon>
        <taxon>Mucoromycota</taxon>
        <taxon>Glomeromycotina</taxon>
        <taxon>Glomeromycetes</taxon>
        <taxon>Diversisporales</taxon>
        <taxon>Gigasporaceae</taxon>
        <taxon>Dentiscutata</taxon>
    </lineage>
</organism>
<feature type="signal peptide" evidence="1">
    <location>
        <begin position="1"/>
        <end position="18"/>
    </location>
</feature>
<name>A0A9N9I9P5_9GLOM</name>
<comment type="caution">
    <text evidence="2">The sequence shown here is derived from an EMBL/GenBank/DDBJ whole genome shotgun (WGS) entry which is preliminary data.</text>
</comment>
<sequence>MSLKLKEILIFIIFQILAIKFEPSIKETSHKGAEPKLKREIYEIISSANFWTNIQHSVELTNANTDIEICDSDSVNSSNSEDDKSLKNREIIEPSENREIAEYLDDEADNKHMNVEDFDDYLQEWVEMLEEERQRFEGENIEDEEELSLDDIAHPAIDTNAKWELATLFKKLDLKNIF</sequence>
<proteinExistence type="predicted"/>
<dbReference type="OrthoDB" id="2427212at2759"/>
<keyword evidence="3" id="KW-1185">Reference proteome</keyword>
<feature type="chain" id="PRO_5040133363" evidence="1">
    <location>
        <begin position="19"/>
        <end position="178"/>
    </location>
</feature>
<accession>A0A9N9I9P5</accession>
<protein>
    <submittedName>
        <fullName evidence="2">16940_t:CDS:1</fullName>
    </submittedName>
</protein>
<gene>
    <name evidence="2" type="ORF">DERYTH_LOCUS14661</name>
</gene>
<evidence type="ECO:0000313" key="2">
    <source>
        <dbReference type="EMBL" id="CAG8725283.1"/>
    </source>
</evidence>
<dbReference type="AlphaFoldDB" id="A0A9N9I9P5"/>
<evidence type="ECO:0000256" key="1">
    <source>
        <dbReference type="SAM" id="SignalP"/>
    </source>
</evidence>
<reference evidence="2" key="1">
    <citation type="submission" date="2021-06" db="EMBL/GenBank/DDBJ databases">
        <authorList>
            <person name="Kallberg Y."/>
            <person name="Tangrot J."/>
            <person name="Rosling A."/>
        </authorList>
    </citation>
    <scope>NUCLEOTIDE SEQUENCE</scope>
    <source>
        <strain evidence="2">MA453B</strain>
    </source>
</reference>